<name>A0A8V0XB13_CHICK</name>
<dbReference type="PROSITE" id="PS00237">
    <property type="entry name" value="G_PROTEIN_RECEP_F1_1"/>
    <property type="match status" value="1"/>
</dbReference>
<dbReference type="AlphaFoldDB" id="A0A8V0XB13"/>
<dbReference type="PROSITE" id="PS50262">
    <property type="entry name" value="G_PROTEIN_RECEP_F1_2"/>
    <property type="match status" value="1"/>
</dbReference>
<dbReference type="Proteomes" id="UP000000539">
    <property type="component" value="Chromosome 33"/>
</dbReference>
<dbReference type="InterPro" id="IPR000276">
    <property type="entry name" value="GPCR_Rhodpsn"/>
</dbReference>
<evidence type="ECO:0000256" key="8">
    <source>
        <dbReference type="ARBA" id="ARBA00023170"/>
    </source>
</evidence>
<accession>A0A8V0XB13</accession>
<evidence type="ECO:0000259" key="11">
    <source>
        <dbReference type="PROSITE" id="PS50262"/>
    </source>
</evidence>
<keyword evidence="4" id="KW-0552">Olfaction</keyword>
<keyword evidence="5 10" id="KW-1133">Transmembrane helix</keyword>
<keyword evidence="7 10" id="KW-0472">Membrane</keyword>
<dbReference type="PANTHER" id="PTHR26452">
    <property type="entry name" value="OLFACTORY RECEPTOR"/>
    <property type="match status" value="1"/>
</dbReference>
<keyword evidence="6 9" id="KW-0297">G-protein coupled receptor</keyword>
<protein>
    <recommendedName>
        <fullName evidence="11">G-protein coupled receptors family 1 profile domain-containing protein</fullName>
    </recommendedName>
</protein>
<dbReference type="Gene3D" id="1.20.1070.10">
    <property type="entry name" value="Rhodopsin 7-helix transmembrane proteins"/>
    <property type="match status" value="1"/>
</dbReference>
<keyword evidence="4" id="KW-0716">Sensory transduction</keyword>
<feature type="transmembrane region" description="Helical" evidence="10">
    <location>
        <begin position="89"/>
        <end position="108"/>
    </location>
</feature>
<evidence type="ECO:0000256" key="9">
    <source>
        <dbReference type="RuleBase" id="RU000688"/>
    </source>
</evidence>
<dbReference type="Ensembl" id="ENSGALT00010003235.1">
    <property type="protein sequence ID" value="ENSGALP00010001692.1"/>
    <property type="gene ID" value="ENSGALG00010001405.1"/>
</dbReference>
<keyword evidence="13" id="KW-1185">Reference proteome</keyword>
<dbReference type="SUPFAM" id="SSF81321">
    <property type="entry name" value="Family A G protein-coupled receptor-like"/>
    <property type="match status" value="1"/>
</dbReference>
<evidence type="ECO:0000256" key="5">
    <source>
        <dbReference type="ARBA" id="ARBA00022989"/>
    </source>
</evidence>
<evidence type="ECO:0000256" key="4">
    <source>
        <dbReference type="ARBA" id="ARBA00022725"/>
    </source>
</evidence>
<evidence type="ECO:0000256" key="1">
    <source>
        <dbReference type="ARBA" id="ARBA00004651"/>
    </source>
</evidence>
<feature type="transmembrane region" description="Helical" evidence="10">
    <location>
        <begin position="59"/>
        <end position="77"/>
    </location>
</feature>
<dbReference type="GO" id="GO:0004930">
    <property type="term" value="F:G protein-coupled receptor activity"/>
    <property type="evidence" value="ECO:0007669"/>
    <property type="project" value="UniProtKB-KW"/>
</dbReference>
<evidence type="ECO:0000313" key="13">
    <source>
        <dbReference type="Proteomes" id="UP000000539"/>
    </source>
</evidence>
<dbReference type="InterPro" id="IPR050516">
    <property type="entry name" value="Olfactory_GPCR"/>
</dbReference>
<keyword evidence="8 9" id="KW-0675">Receptor</keyword>
<dbReference type="PRINTS" id="PR00237">
    <property type="entry name" value="GPCRRHODOPSN"/>
</dbReference>
<dbReference type="Pfam" id="PF00001">
    <property type="entry name" value="7tm_1"/>
    <property type="match status" value="1"/>
</dbReference>
<evidence type="ECO:0000256" key="7">
    <source>
        <dbReference type="ARBA" id="ARBA00023136"/>
    </source>
</evidence>
<dbReference type="GeneTree" id="ENSGT01050000244828"/>
<reference evidence="12" key="2">
    <citation type="submission" date="2025-08" db="UniProtKB">
        <authorList>
            <consortium name="Ensembl"/>
        </authorList>
    </citation>
    <scope>IDENTIFICATION</scope>
    <source>
        <strain evidence="12">broiler</strain>
    </source>
</reference>
<evidence type="ECO:0000313" key="12">
    <source>
        <dbReference type="Ensembl" id="ENSGALP00010001692.1"/>
    </source>
</evidence>
<dbReference type="FunFam" id="1.20.1070.10:FF:000410">
    <property type="entry name" value="Olfactory receptor 1348"/>
    <property type="match status" value="1"/>
</dbReference>
<dbReference type="GO" id="GO:0004984">
    <property type="term" value="F:olfactory receptor activity"/>
    <property type="evidence" value="ECO:0000318"/>
    <property type="project" value="GO_Central"/>
</dbReference>
<reference evidence="12" key="3">
    <citation type="submission" date="2025-09" db="UniProtKB">
        <authorList>
            <consortium name="Ensembl"/>
        </authorList>
    </citation>
    <scope>IDENTIFICATION</scope>
    <source>
        <strain evidence="12">broiler</strain>
    </source>
</reference>
<evidence type="ECO:0000256" key="6">
    <source>
        <dbReference type="ARBA" id="ARBA00023040"/>
    </source>
</evidence>
<proteinExistence type="inferred from homology"/>
<dbReference type="GO" id="GO:0005886">
    <property type="term" value="C:plasma membrane"/>
    <property type="evidence" value="ECO:0007669"/>
    <property type="project" value="UniProtKB-SubCell"/>
</dbReference>
<sequence>MPNSSSISEFLLLALADTRQLQLLHFWLLLGIYLAALLGNGLISTAVACDHRLHTPMYFFLLNLALLDLGCISTTLPKAMANALWHTRAISYAGCAAQLFFFLFFLSAEYSILTVMSYDRYVAICKPLHYGTLLGSRACATMAAAAWGTGTRPHSPGSAAHPDQHGQHRATQEWPWRSEEGWIVVGAVLGMTFPCRCSYDQEPYDLVAVPQTPLQLWPFPKHHPWTRLCGCRGQLEHQGLVVIIHRMTPLVGALQGCSPCGPAEEGCSQWRYLGPADHPMPVRE</sequence>
<evidence type="ECO:0000256" key="10">
    <source>
        <dbReference type="SAM" id="Phobius"/>
    </source>
</evidence>
<keyword evidence="2" id="KW-1003">Cell membrane</keyword>
<dbReference type="GO" id="GO:0005549">
    <property type="term" value="F:odorant binding"/>
    <property type="evidence" value="ECO:0000318"/>
    <property type="project" value="GO_Central"/>
</dbReference>
<keyword evidence="3 9" id="KW-0812">Transmembrane</keyword>
<feature type="transmembrane region" description="Helical" evidence="10">
    <location>
        <begin position="26"/>
        <end position="47"/>
    </location>
</feature>
<feature type="domain" description="G-protein coupled receptors family 1 profile" evidence="11">
    <location>
        <begin position="39"/>
        <end position="147"/>
    </location>
</feature>
<keyword evidence="9" id="KW-0807">Transducer</keyword>
<dbReference type="InterPro" id="IPR017452">
    <property type="entry name" value="GPCR_Rhodpsn_7TM"/>
</dbReference>
<reference evidence="12" key="1">
    <citation type="submission" date="2020-11" db="EMBL/GenBank/DDBJ databases">
        <title>Gallus gallus (Chicken) genome, bGalGal1, GRCg7b, maternal haplotype autosomes + Z &amp; W.</title>
        <authorList>
            <person name="Warren W."/>
            <person name="Formenti G."/>
            <person name="Fedrigo O."/>
            <person name="Haase B."/>
            <person name="Mountcastle J."/>
            <person name="Balacco J."/>
            <person name="Tracey A."/>
            <person name="Schneider V."/>
            <person name="Okimoto R."/>
            <person name="Cheng H."/>
            <person name="Hawken R."/>
            <person name="Howe K."/>
            <person name="Jarvis E.D."/>
        </authorList>
    </citation>
    <scope>NUCLEOTIDE SEQUENCE [LARGE SCALE GENOMIC DNA]</scope>
    <source>
        <strain evidence="12">Broiler</strain>
    </source>
</reference>
<comment type="subcellular location">
    <subcellularLocation>
        <location evidence="1">Cell membrane</location>
        <topology evidence="1">Multi-pass membrane protein</topology>
    </subcellularLocation>
</comment>
<evidence type="ECO:0000256" key="2">
    <source>
        <dbReference type="ARBA" id="ARBA00022475"/>
    </source>
</evidence>
<evidence type="ECO:0000256" key="3">
    <source>
        <dbReference type="ARBA" id="ARBA00022692"/>
    </source>
</evidence>
<comment type="similarity">
    <text evidence="9">Belongs to the G-protein coupled receptor 1 family.</text>
</comment>
<organism evidence="12 13">
    <name type="scientific">Gallus gallus</name>
    <name type="common">Chicken</name>
    <dbReference type="NCBI Taxonomy" id="9031"/>
    <lineage>
        <taxon>Eukaryota</taxon>
        <taxon>Metazoa</taxon>
        <taxon>Chordata</taxon>
        <taxon>Craniata</taxon>
        <taxon>Vertebrata</taxon>
        <taxon>Euteleostomi</taxon>
        <taxon>Archelosauria</taxon>
        <taxon>Archosauria</taxon>
        <taxon>Dinosauria</taxon>
        <taxon>Saurischia</taxon>
        <taxon>Theropoda</taxon>
        <taxon>Coelurosauria</taxon>
        <taxon>Aves</taxon>
        <taxon>Neognathae</taxon>
        <taxon>Galloanserae</taxon>
        <taxon>Galliformes</taxon>
        <taxon>Phasianidae</taxon>
        <taxon>Phasianinae</taxon>
        <taxon>Gallus</taxon>
    </lineage>
</organism>